<dbReference type="InterPro" id="IPR004626">
    <property type="entry name" value="RarD"/>
</dbReference>
<dbReference type="RefSeq" id="WP_217448895.1">
    <property type="nucleotide sequence ID" value="NZ_FMYN01000002.1"/>
</dbReference>
<feature type="transmembrane region" description="Helical" evidence="8">
    <location>
        <begin position="33"/>
        <end position="52"/>
    </location>
</feature>
<evidence type="ECO:0000256" key="7">
    <source>
        <dbReference type="ARBA" id="ARBA00023136"/>
    </source>
</evidence>
<keyword evidence="6 8" id="KW-1133">Transmembrane helix</keyword>
<evidence type="ECO:0000313" key="10">
    <source>
        <dbReference type="EMBL" id="MEI4462364.1"/>
    </source>
</evidence>
<feature type="transmembrane region" description="Helical" evidence="8">
    <location>
        <begin position="148"/>
        <end position="165"/>
    </location>
</feature>
<comment type="caution">
    <text evidence="10">The sequence shown here is derived from an EMBL/GenBank/DDBJ whole genome shotgun (WGS) entry which is preliminary data.</text>
</comment>
<proteinExistence type="inferred from homology"/>
<keyword evidence="7 8" id="KW-0472">Membrane</keyword>
<comment type="subcellular location">
    <subcellularLocation>
        <location evidence="1">Cell membrane</location>
        <topology evidence="1">Multi-pass membrane protein</topology>
    </subcellularLocation>
</comment>
<feature type="transmembrane region" description="Helical" evidence="8">
    <location>
        <begin position="7"/>
        <end position="27"/>
    </location>
</feature>
<dbReference type="EMBL" id="JBAWKY010000002">
    <property type="protein sequence ID" value="MEI4462364.1"/>
    <property type="molecule type" value="Genomic_DNA"/>
</dbReference>
<keyword evidence="5 8" id="KW-0812">Transmembrane</keyword>
<dbReference type="InterPro" id="IPR000620">
    <property type="entry name" value="EamA_dom"/>
</dbReference>
<protein>
    <submittedName>
        <fullName evidence="10">EamA family transporter RarD</fullName>
    </submittedName>
</protein>
<evidence type="ECO:0000256" key="8">
    <source>
        <dbReference type="SAM" id="Phobius"/>
    </source>
</evidence>
<sequence length="293" mass="32213">MTVDKRGMSATFVAYVIGGLLPIYKVFAAGIPAWTVVSIRILSAFIFVTLLLRLTKKFQFVRQLWQNKRQRYTVLAAGLVLGGNWSLYLYAIGEGYIVESSLGYYINPLVSVLFGLIFFKERLTRPQVIAILSAIIGVMILTLGYGQFPIIAFSLAVSFAFYGVLKKKAAAEPLSGLFLETLVTLPFALLTLGVTDSQPLAMPTSALVAIIMLGIATAVQLMLFGYGMPKIPFVYVGILQYIAPTLTLLLGIYLFNDVFTTIHFIAFLFIWIAVALFTISGLSAGKMRMKKVS</sequence>
<keyword evidence="4" id="KW-1003">Cell membrane</keyword>
<dbReference type="PANTHER" id="PTHR22911">
    <property type="entry name" value="ACYL-MALONYL CONDENSING ENZYME-RELATED"/>
    <property type="match status" value="1"/>
</dbReference>
<evidence type="ECO:0000256" key="4">
    <source>
        <dbReference type="ARBA" id="ARBA00022475"/>
    </source>
</evidence>
<keyword evidence="11" id="KW-1185">Reference proteome</keyword>
<gene>
    <name evidence="10" type="primary">rarD</name>
    <name evidence="10" type="ORF">SZL87_08025</name>
</gene>
<feature type="transmembrane region" description="Helical" evidence="8">
    <location>
        <begin position="102"/>
        <end position="119"/>
    </location>
</feature>
<organism evidence="10 11">
    <name type="scientific">Exiguobacterium indicum</name>
    <dbReference type="NCBI Taxonomy" id="296995"/>
    <lineage>
        <taxon>Bacteria</taxon>
        <taxon>Bacillati</taxon>
        <taxon>Bacillota</taxon>
        <taxon>Bacilli</taxon>
        <taxon>Bacillales</taxon>
        <taxon>Bacillales Family XII. Incertae Sedis</taxon>
        <taxon>Exiguobacterium</taxon>
    </lineage>
</organism>
<keyword evidence="3" id="KW-0813">Transport</keyword>
<dbReference type="PANTHER" id="PTHR22911:SF137">
    <property type="entry name" value="SOLUTE CARRIER FAMILY 35 MEMBER G2-RELATED"/>
    <property type="match status" value="1"/>
</dbReference>
<feature type="transmembrane region" description="Helical" evidence="8">
    <location>
        <begin position="72"/>
        <end position="90"/>
    </location>
</feature>
<feature type="transmembrane region" description="Helical" evidence="8">
    <location>
        <begin position="233"/>
        <end position="255"/>
    </location>
</feature>
<feature type="transmembrane region" description="Helical" evidence="8">
    <location>
        <begin position="177"/>
        <end position="194"/>
    </location>
</feature>
<evidence type="ECO:0000313" key="11">
    <source>
        <dbReference type="Proteomes" id="UP001387110"/>
    </source>
</evidence>
<accession>A0ABU8EHF3</accession>
<evidence type="ECO:0000256" key="6">
    <source>
        <dbReference type="ARBA" id="ARBA00022989"/>
    </source>
</evidence>
<feature type="transmembrane region" description="Helical" evidence="8">
    <location>
        <begin position="261"/>
        <end position="284"/>
    </location>
</feature>
<name>A0ABU8EHF3_9BACL</name>
<evidence type="ECO:0000256" key="3">
    <source>
        <dbReference type="ARBA" id="ARBA00022448"/>
    </source>
</evidence>
<comment type="similarity">
    <text evidence="2">Belongs to the EamA transporter family.</text>
</comment>
<evidence type="ECO:0000259" key="9">
    <source>
        <dbReference type="Pfam" id="PF00892"/>
    </source>
</evidence>
<feature type="transmembrane region" description="Helical" evidence="8">
    <location>
        <begin position="206"/>
        <end position="226"/>
    </location>
</feature>
<dbReference type="GeneID" id="90835963"/>
<evidence type="ECO:0000256" key="5">
    <source>
        <dbReference type="ARBA" id="ARBA00022692"/>
    </source>
</evidence>
<feature type="domain" description="EamA" evidence="9">
    <location>
        <begin position="13"/>
        <end position="142"/>
    </location>
</feature>
<dbReference type="Proteomes" id="UP001387110">
    <property type="component" value="Unassembled WGS sequence"/>
</dbReference>
<dbReference type="Pfam" id="PF00892">
    <property type="entry name" value="EamA"/>
    <property type="match status" value="2"/>
</dbReference>
<feature type="domain" description="EamA" evidence="9">
    <location>
        <begin position="150"/>
        <end position="278"/>
    </location>
</feature>
<evidence type="ECO:0000256" key="2">
    <source>
        <dbReference type="ARBA" id="ARBA00007362"/>
    </source>
</evidence>
<evidence type="ECO:0000256" key="1">
    <source>
        <dbReference type="ARBA" id="ARBA00004651"/>
    </source>
</evidence>
<dbReference type="NCBIfam" id="TIGR00688">
    <property type="entry name" value="rarD"/>
    <property type="match status" value="1"/>
</dbReference>
<feature type="transmembrane region" description="Helical" evidence="8">
    <location>
        <begin position="126"/>
        <end position="142"/>
    </location>
</feature>
<reference evidence="10 11" key="1">
    <citation type="submission" date="2023-12" db="EMBL/GenBank/DDBJ databases">
        <authorList>
            <person name="Easwaran N."/>
            <person name="Lazarus H.P.S."/>
        </authorList>
    </citation>
    <scope>NUCLEOTIDE SEQUENCE [LARGE SCALE GENOMIC DNA]</scope>
    <source>
        <strain evidence="10 11">VIT-2023</strain>
    </source>
</reference>